<dbReference type="GO" id="GO:0036297">
    <property type="term" value="P:interstrand cross-link repair"/>
    <property type="evidence" value="ECO:0007669"/>
    <property type="project" value="TreeGrafter"/>
</dbReference>
<dbReference type="PANTHER" id="PTHR23240">
    <property type="entry name" value="DNA CROSS-LINK REPAIR PROTEIN PSO2/SNM1-RELATED"/>
    <property type="match status" value="1"/>
</dbReference>
<dbReference type="InterPro" id="IPR036866">
    <property type="entry name" value="RibonucZ/Hydroxyglut_hydro"/>
</dbReference>
<organism evidence="8 9">
    <name type="scientific">Mucor circinelloides f. circinelloides (strain 1006PhL)</name>
    <name type="common">Mucormycosis agent</name>
    <name type="synonym">Calyptromyces circinelloides</name>
    <dbReference type="NCBI Taxonomy" id="1220926"/>
    <lineage>
        <taxon>Eukaryota</taxon>
        <taxon>Fungi</taxon>
        <taxon>Fungi incertae sedis</taxon>
        <taxon>Mucoromycota</taxon>
        <taxon>Mucoromycotina</taxon>
        <taxon>Mucoromycetes</taxon>
        <taxon>Mucorales</taxon>
        <taxon>Mucorineae</taxon>
        <taxon>Mucoraceae</taxon>
        <taxon>Mucor</taxon>
    </lineage>
</organism>
<evidence type="ECO:0000256" key="5">
    <source>
        <dbReference type="ARBA" id="ARBA00023242"/>
    </source>
</evidence>
<keyword evidence="5" id="KW-0539">Nucleus</keyword>
<dbReference type="Gene3D" id="3.40.50.12650">
    <property type="match status" value="1"/>
</dbReference>
<dbReference type="Gene3D" id="3.60.15.10">
    <property type="entry name" value="Ribonuclease Z/Hydroxyacylglutathione hydrolase-like"/>
    <property type="match status" value="1"/>
</dbReference>
<evidence type="ECO:0000256" key="1">
    <source>
        <dbReference type="ARBA" id="ARBA00004123"/>
    </source>
</evidence>
<dbReference type="AlphaFoldDB" id="S2JHN4"/>
<dbReference type="PANTHER" id="PTHR23240:SF6">
    <property type="entry name" value="DNA CROSS-LINK REPAIR 1A PROTEIN"/>
    <property type="match status" value="1"/>
</dbReference>
<dbReference type="STRING" id="1220926.S2JHN4"/>
<evidence type="ECO:0000256" key="2">
    <source>
        <dbReference type="ARBA" id="ARBA00010304"/>
    </source>
</evidence>
<accession>S2JHN4</accession>
<evidence type="ECO:0000256" key="6">
    <source>
        <dbReference type="SAM" id="MobiDB-lite"/>
    </source>
</evidence>
<feature type="region of interest" description="Disordered" evidence="6">
    <location>
        <begin position="1"/>
        <end position="24"/>
    </location>
</feature>
<evidence type="ECO:0000259" key="7">
    <source>
        <dbReference type="Pfam" id="PF07522"/>
    </source>
</evidence>
<dbReference type="eggNOG" id="KOG1361">
    <property type="taxonomic scope" value="Eukaryota"/>
</dbReference>
<evidence type="ECO:0000313" key="9">
    <source>
        <dbReference type="Proteomes" id="UP000014254"/>
    </source>
</evidence>
<dbReference type="SUPFAM" id="SSF56281">
    <property type="entry name" value="Metallo-hydrolase/oxidoreductase"/>
    <property type="match status" value="1"/>
</dbReference>
<keyword evidence="3" id="KW-0227">DNA damage</keyword>
<keyword evidence="4" id="KW-0234">DNA repair</keyword>
<proteinExistence type="inferred from homology"/>
<protein>
    <recommendedName>
        <fullName evidence="7">DNA repair metallo-beta-lactamase domain-containing protein</fullName>
    </recommendedName>
</protein>
<dbReference type="Pfam" id="PF07522">
    <property type="entry name" value="DRMBL"/>
    <property type="match status" value="1"/>
</dbReference>
<evidence type="ECO:0000256" key="3">
    <source>
        <dbReference type="ARBA" id="ARBA00022763"/>
    </source>
</evidence>
<evidence type="ECO:0000313" key="8">
    <source>
        <dbReference type="EMBL" id="EPB82023.1"/>
    </source>
</evidence>
<dbReference type="Proteomes" id="UP000014254">
    <property type="component" value="Unassembled WGS sequence"/>
</dbReference>
<dbReference type="OrthoDB" id="262529at2759"/>
<evidence type="ECO:0000256" key="4">
    <source>
        <dbReference type="ARBA" id="ARBA00023204"/>
    </source>
</evidence>
<dbReference type="GO" id="GO:0003684">
    <property type="term" value="F:damaged DNA binding"/>
    <property type="evidence" value="ECO:0007669"/>
    <property type="project" value="TreeGrafter"/>
</dbReference>
<dbReference type="VEuPathDB" id="FungiDB:HMPREF1544_11227"/>
<reference evidence="9" key="1">
    <citation type="submission" date="2013-05" db="EMBL/GenBank/DDBJ databases">
        <title>The Genome sequence of Mucor circinelloides f. circinelloides 1006PhL.</title>
        <authorList>
            <consortium name="The Broad Institute Genomics Platform"/>
            <person name="Cuomo C."/>
            <person name="Earl A."/>
            <person name="Findley K."/>
            <person name="Lee S.C."/>
            <person name="Walker B."/>
            <person name="Young S."/>
            <person name="Zeng Q."/>
            <person name="Gargeya S."/>
            <person name="Fitzgerald M."/>
            <person name="Haas B."/>
            <person name="Abouelleil A."/>
            <person name="Allen A.W."/>
            <person name="Alvarado L."/>
            <person name="Arachchi H.M."/>
            <person name="Berlin A.M."/>
            <person name="Chapman S.B."/>
            <person name="Gainer-Dewar J."/>
            <person name="Goldberg J."/>
            <person name="Griggs A."/>
            <person name="Gujja S."/>
            <person name="Hansen M."/>
            <person name="Howarth C."/>
            <person name="Imamovic A."/>
            <person name="Ireland A."/>
            <person name="Larimer J."/>
            <person name="McCowan C."/>
            <person name="Murphy C."/>
            <person name="Pearson M."/>
            <person name="Poon T.W."/>
            <person name="Priest M."/>
            <person name="Roberts A."/>
            <person name="Saif S."/>
            <person name="Shea T."/>
            <person name="Sisk P."/>
            <person name="Sykes S."/>
            <person name="Wortman J."/>
            <person name="Nusbaum C."/>
            <person name="Birren B."/>
        </authorList>
    </citation>
    <scope>NUCLEOTIDE SEQUENCE [LARGE SCALE GENOMIC DNA]</scope>
    <source>
        <strain evidence="9">1006PhL</strain>
    </source>
</reference>
<sequence>MSSSVEVSKKRKLGGTDQENQGKSKRQFIQNTLQYFFSKTTVKKTTTQKDSDTADTILKAAEQIESTTCPICGTAFEHVIITKYESHVNSCLDTLSNEDGEQQIQPDQQAAGTSWSKIFTAATFKIRGIWSHQKNDTAPGLNESETSWFGEPKYSTTATSKRRSVPYYKRLAGTRMVVDAFTFGEIPDCEGYLLSHFHSDHYMGLSPNWIHGPIYCSEITARLVEQKLGVASDFIFPLPMNKPCTLSGTDQLTVTLIDANHCPGAVLFLITTKDNLRYLHTGDFRACPKMCLHPMLKEQPLDIVYLDTTYLDPKYSFPSQDSCIKTACELVRRHNGAINNEDLSSNGKRLDHWFAQEKKEIISDHSPQQANDSNDKEHRLLVVVGTYSLGKENIFIEIAKTLDSKIFVTDQKRAILEAFHDQKLNALLTDQGKEAQVHVIPLGHIQAENLEAYFRSLQPYFTQMIAFRPTGWTFRASSDPQLQQQQQRSLEAIIRARPPDLSASTLKPVYDTPLVKIFGVPYSEHSSFRELALFIASLDIRRIVPTVNVYSEKSRLKMSLLFEKWHRDKIKLIQDNGGEIKVVDYPSVDHW</sequence>
<feature type="domain" description="DNA repair metallo-beta-lactamase" evidence="7">
    <location>
        <begin position="424"/>
        <end position="549"/>
    </location>
</feature>
<dbReference type="GO" id="GO:0005634">
    <property type="term" value="C:nucleus"/>
    <property type="evidence" value="ECO:0007669"/>
    <property type="project" value="UniProtKB-SubCell"/>
</dbReference>
<dbReference type="GO" id="GO:0035312">
    <property type="term" value="F:5'-3' DNA exonuclease activity"/>
    <property type="evidence" value="ECO:0007669"/>
    <property type="project" value="TreeGrafter"/>
</dbReference>
<keyword evidence="9" id="KW-1185">Reference proteome</keyword>
<dbReference type="CDD" id="cd16273">
    <property type="entry name" value="SNM1A-1C-like_MBL-fold"/>
    <property type="match status" value="1"/>
</dbReference>
<gene>
    <name evidence="8" type="ORF">HMPREF1544_11227</name>
</gene>
<name>S2JHN4_MUCC1</name>
<dbReference type="InParanoid" id="S2JHN4"/>
<dbReference type="InterPro" id="IPR011084">
    <property type="entry name" value="DRMBL"/>
</dbReference>
<dbReference type="EMBL" id="KE124134">
    <property type="protein sequence ID" value="EPB82023.1"/>
    <property type="molecule type" value="Genomic_DNA"/>
</dbReference>
<dbReference type="FunCoup" id="S2JHN4">
    <property type="interactions" value="426"/>
</dbReference>
<comment type="similarity">
    <text evidence="2">Belongs to the DNA repair metallo-beta-lactamase (DRMBL) family.</text>
</comment>
<dbReference type="FunFam" id="3.40.50.12650:FF:000001">
    <property type="entry name" value="DNA cross-link repair 1A"/>
    <property type="match status" value="1"/>
</dbReference>
<comment type="subcellular location">
    <subcellularLocation>
        <location evidence="1">Nucleus</location>
    </subcellularLocation>
</comment>
<dbReference type="GO" id="GO:0006303">
    <property type="term" value="P:double-strand break repair via nonhomologous end joining"/>
    <property type="evidence" value="ECO:0007669"/>
    <property type="project" value="TreeGrafter"/>
</dbReference>